<dbReference type="Proteomes" id="UP001234202">
    <property type="component" value="Unassembled WGS sequence"/>
</dbReference>
<comment type="caution">
    <text evidence="1">The sequence shown here is derived from an EMBL/GenBank/DDBJ whole genome shotgun (WGS) entry which is preliminary data.</text>
</comment>
<name>A0ACC2XMP2_9TREE</name>
<evidence type="ECO:0000313" key="1">
    <source>
        <dbReference type="EMBL" id="KAJ9124896.1"/>
    </source>
</evidence>
<accession>A0ACC2XMP2</accession>
<organism evidence="1 2">
    <name type="scientific">Naganishia onofrii</name>
    <dbReference type="NCBI Taxonomy" id="1851511"/>
    <lineage>
        <taxon>Eukaryota</taxon>
        <taxon>Fungi</taxon>
        <taxon>Dikarya</taxon>
        <taxon>Basidiomycota</taxon>
        <taxon>Agaricomycotina</taxon>
        <taxon>Tremellomycetes</taxon>
        <taxon>Filobasidiales</taxon>
        <taxon>Filobasidiaceae</taxon>
        <taxon>Naganishia</taxon>
    </lineage>
</organism>
<dbReference type="EMBL" id="JASBWV010000008">
    <property type="protein sequence ID" value="KAJ9124896.1"/>
    <property type="molecule type" value="Genomic_DNA"/>
</dbReference>
<protein>
    <submittedName>
        <fullName evidence="1">Uncharacterized protein</fullName>
    </submittedName>
</protein>
<gene>
    <name evidence="1" type="ORF">QFC24_002825</name>
</gene>
<keyword evidence="2" id="KW-1185">Reference proteome</keyword>
<proteinExistence type="predicted"/>
<evidence type="ECO:0000313" key="2">
    <source>
        <dbReference type="Proteomes" id="UP001234202"/>
    </source>
</evidence>
<reference evidence="1" key="1">
    <citation type="submission" date="2023-04" db="EMBL/GenBank/DDBJ databases">
        <title>Draft Genome sequencing of Naganishia species isolated from polar environments using Oxford Nanopore Technology.</title>
        <authorList>
            <person name="Leo P."/>
            <person name="Venkateswaran K."/>
        </authorList>
    </citation>
    <scope>NUCLEOTIDE SEQUENCE</scope>
    <source>
        <strain evidence="1">DBVPG 5303</strain>
    </source>
</reference>
<sequence length="112" mass="12254">MSSSESRQRYKLVVYVPTEHADIVRNAAFAAGAGRIGDYSNVSFTSHGTGNFTPSATANPAIGKPGLAEEVDEVRIEITAVGRKVVKEAVDRVREAHPYEEVVVDVYRLEEF</sequence>